<gene>
    <name evidence="2" type="ORF">O181_063191</name>
</gene>
<feature type="region of interest" description="Disordered" evidence="1">
    <location>
        <begin position="78"/>
        <end position="99"/>
    </location>
</feature>
<proteinExistence type="predicted"/>
<dbReference type="Proteomes" id="UP000765509">
    <property type="component" value="Unassembled WGS sequence"/>
</dbReference>
<dbReference type="AlphaFoldDB" id="A0A9Q3ER93"/>
<evidence type="ECO:0000313" key="3">
    <source>
        <dbReference type="Proteomes" id="UP000765509"/>
    </source>
</evidence>
<feature type="compositionally biased region" description="Gly residues" evidence="1">
    <location>
        <begin position="86"/>
        <end position="95"/>
    </location>
</feature>
<keyword evidence="3" id="KW-1185">Reference proteome</keyword>
<feature type="region of interest" description="Disordered" evidence="1">
    <location>
        <begin position="1"/>
        <end position="59"/>
    </location>
</feature>
<accession>A0A9Q3ER93</accession>
<sequence length="178" mass="18776">MTEMGGRVKPLGPFPSTGIEPVSTAPSEMKGGHTSRYTNSDYGEPAGAPNSSPHTPAPFLSPNGAAVVCGAPPHLQKRRATHNSGAIGGQKGSGGVRRRIRSTRDGFDSRTRNDWCLLPSASPLIVIVGVLDCLLPVSTPACPRPPSLLPLALTQYPKFAMEFTYATCSDFACARIPF</sequence>
<comment type="caution">
    <text evidence="2">The sequence shown here is derived from an EMBL/GenBank/DDBJ whole genome shotgun (WGS) entry which is preliminary data.</text>
</comment>
<protein>
    <submittedName>
        <fullName evidence="2">Uncharacterized protein</fullName>
    </submittedName>
</protein>
<evidence type="ECO:0000313" key="2">
    <source>
        <dbReference type="EMBL" id="MBW0523476.1"/>
    </source>
</evidence>
<dbReference type="EMBL" id="AVOT02030310">
    <property type="protein sequence ID" value="MBW0523476.1"/>
    <property type="molecule type" value="Genomic_DNA"/>
</dbReference>
<organism evidence="2 3">
    <name type="scientific">Austropuccinia psidii MF-1</name>
    <dbReference type="NCBI Taxonomy" id="1389203"/>
    <lineage>
        <taxon>Eukaryota</taxon>
        <taxon>Fungi</taxon>
        <taxon>Dikarya</taxon>
        <taxon>Basidiomycota</taxon>
        <taxon>Pucciniomycotina</taxon>
        <taxon>Pucciniomycetes</taxon>
        <taxon>Pucciniales</taxon>
        <taxon>Sphaerophragmiaceae</taxon>
        <taxon>Austropuccinia</taxon>
    </lineage>
</organism>
<evidence type="ECO:0000256" key="1">
    <source>
        <dbReference type="SAM" id="MobiDB-lite"/>
    </source>
</evidence>
<reference evidence="2" key="1">
    <citation type="submission" date="2021-03" db="EMBL/GenBank/DDBJ databases">
        <title>Draft genome sequence of rust myrtle Austropuccinia psidii MF-1, a brazilian biotype.</title>
        <authorList>
            <person name="Quecine M.C."/>
            <person name="Pachon D.M.R."/>
            <person name="Bonatelli M.L."/>
            <person name="Correr F.H."/>
            <person name="Franceschini L.M."/>
            <person name="Leite T.F."/>
            <person name="Margarido G.R.A."/>
            <person name="Almeida C.A."/>
            <person name="Ferrarezi J.A."/>
            <person name="Labate C.A."/>
        </authorList>
    </citation>
    <scope>NUCLEOTIDE SEQUENCE</scope>
    <source>
        <strain evidence="2">MF-1</strain>
    </source>
</reference>
<name>A0A9Q3ER93_9BASI</name>